<sequence>MTIPLACSKDAVMDEASSGTDVPIETRVNPIINSETPNLLAIKDEDTTKRSAPFTSSSNPPTRARTLIKYTLKCES</sequence>
<gene>
    <name evidence="1" type="ORF">SDC9_183420</name>
</gene>
<name>A0A645HA59_9ZZZZ</name>
<protein>
    <submittedName>
        <fullName evidence="1">Uncharacterized protein</fullName>
    </submittedName>
</protein>
<comment type="caution">
    <text evidence="1">The sequence shown here is derived from an EMBL/GenBank/DDBJ whole genome shotgun (WGS) entry which is preliminary data.</text>
</comment>
<accession>A0A645HA59</accession>
<dbReference type="AlphaFoldDB" id="A0A645HA59"/>
<proteinExistence type="predicted"/>
<evidence type="ECO:0000313" key="1">
    <source>
        <dbReference type="EMBL" id="MPN35917.1"/>
    </source>
</evidence>
<reference evidence="1" key="1">
    <citation type="submission" date="2019-08" db="EMBL/GenBank/DDBJ databases">
        <authorList>
            <person name="Kucharzyk K."/>
            <person name="Murdoch R.W."/>
            <person name="Higgins S."/>
            <person name="Loffler F."/>
        </authorList>
    </citation>
    <scope>NUCLEOTIDE SEQUENCE</scope>
</reference>
<dbReference type="EMBL" id="VSSQ01089775">
    <property type="protein sequence ID" value="MPN35917.1"/>
    <property type="molecule type" value="Genomic_DNA"/>
</dbReference>
<organism evidence="1">
    <name type="scientific">bioreactor metagenome</name>
    <dbReference type="NCBI Taxonomy" id="1076179"/>
    <lineage>
        <taxon>unclassified sequences</taxon>
        <taxon>metagenomes</taxon>
        <taxon>ecological metagenomes</taxon>
    </lineage>
</organism>